<accession>A0A914MAR8</accession>
<feature type="region of interest" description="Disordered" evidence="1">
    <location>
        <begin position="36"/>
        <end position="73"/>
    </location>
</feature>
<dbReference type="AlphaFoldDB" id="A0A914MAR8"/>
<organism evidence="2 3">
    <name type="scientific">Meloidogyne incognita</name>
    <name type="common">Southern root-knot nematode worm</name>
    <name type="synonym">Oxyuris incognita</name>
    <dbReference type="NCBI Taxonomy" id="6306"/>
    <lineage>
        <taxon>Eukaryota</taxon>
        <taxon>Metazoa</taxon>
        <taxon>Ecdysozoa</taxon>
        <taxon>Nematoda</taxon>
        <taxon>Chromadorea</taxon>
        <taxon>Rhabditida</taxon>
        <taxon>Tylenchina</taxon>
        <taxon>Tylenchomorpha</taxon>
        <taxon>Tylenchoidea</taxon>
        <taxon>Meloidogynidae</taxon>
        <taxon>Meloidogyninae</taxon>
        <taxon>Meloidogyne</taxon>
        <taxon>Meloidogyne incognita group</taxon>
    </lineage>
</organism>
<feature type="compositionally biased region" description="Basic and acidic residues" evidence="1">
    <location>
        <begin position="158"/>
        <end position="190"/>
    </location>
</feature>
<protein>
    <submittedName>
        <fullName evidence="3">Uncharacterized protein</fullName>
    </submittedName>
</protein>
<dbReference type="WBParaSite" id="Minc3s01396g23457">
    <property type="protein sequence ID" value="Minc3s01396g23457"/>
    <property type="gene ID" value="Minc3s01396g23457"/>
</dbReference>
<keyword evidence="2" id="KW-1185">Reference proteome</keyword>
<feature type="compositionally biased region" description="Basic and acidic residues" evidence="1">
    <location>
        <begin position="123"/>
        <end position="132"/>
    </location>
</feature>
<feature type="region of interest" description="Disordered" evidence="1">
    <location>
        <begin position="121"/>
        <end position="321"/>
    </location>
</feature>
<dbReference type="Proteomes" id="UP000887563">
    <property type="component" value="Unplaced"/>
</dbReference>
<evidence type="ECO:0000313" key="2">
    <source>
        <dbReference type="Proteomes" id="UP000887563"/>
    </source>
</evidence>
<feature type="compositionally biased region" description="Low complexity" evidence="1">
    <location>
        <begin position="260"/>
        <end position="272"/>
    </location>
</feature>
<feature type="compositionally biased region" description="Polar residues" evidence="1">
    <location>
        <begin position="283"/>
        <end position="292"/>
    </location>
</feature>
<proteinExistence type="predicted"/>
<feature type="compositionally biased region" description="Basic and acidic residues" evidence="1">
    <location>
        <begin position="36"/>
        <end position="47"/>
    </location>
</feature>
<sequence>MNELDSFFARKANKAKKKGVIRLQEVAEQLERRARIQDELDENETKNVAEPTTTKISSNNNDNEDSEWLDFDDKPILPPVIKEMADVDIELEEGEKRSSVEPVKTWNLNVNENIDVMPLPVTPKKEKYEPKAAARAQNKQNPLDLKNEMLFPSLSDAPKIEQILKKEDEENRLREIEEKKEQQLKEEKLQKQQQRYVPRFESRDAKPKNIPPPSDEPDNWRAAPEAASKGGTNIVKQQNVKKSITTTTNDSDNWRDRSETSTTEVKTSKISVQSPKKNDSDNWRSNTSTTAASEIKPKNISEQPVKKTYVPPSMRANKQQQ</sequence>
<feature type="compositionally biased region" description="Basic and acidic residues" evidence="1">
    <location>
        <begin position="198"/>
        <end position="207"/>
    </location>
</feature>
<evidence type="ECO:0000313" key="3">
    <source>
        <dbReference type="WBParaSite" id="Minc3s01396g23457"/>
    </source>
</evidence>
<reference evidence="3" key="1">
    <citation type="submission" date="2022-11" db="UniProtKB">
        <authorList>
            <consortium name="WormBaseParasite"/>
        </authorList>
    </citation>
    <scope>IDENTIFICATION</scope>
</reference>
<feature type="compositionally biased region" description="Polar residues" evidence="1">
    <location>
        <begin position="230"/>
        <end position="251"/>
    </location>
</feature>
<name>A0A914MAR8_MELIC</name>
<evidence type="ECO:0000256" key="1">
    <source>
        <dbReference type="SAM" id="MobiDB-lite"/>
    </source>
</evidence>